<dbReference type="PRINTS" id="PR01399">
    <property type="entry name" value="ENTSNTHTASED"/>
</dbReference>
<evidence type="ECO:0000256" key="1">
    <source>
        <dbReference type="ARBA" id="ARBA00022679"/>
    </source>
</evidence>
<comment type="caution">
    <text evidence="4">The sequence shown here is derived from an EMBL/GenBank/DDBJ whole genome shotgun (WGS) entry which is preliminary data.</text>
</comment>
<dbReference type="Pfam" id="PF01648">
    <property type="entry name" value="ACPS"/>
    <property type="match status" value="1"/>
</dbReference>
<dbReference type="InterPro" id="IPR037143">
    <property type="entry name" value="4-PPantetheinyl_Trfase_dom_sf"/>
</dbReference>
<evidence type="ECO:0000259" key="3">
    <source>
        <dbReference type="Pfam" id="PF17837"/>
    </source>
</evidence>
<dbReference type="Pfam" id="PF17837">
    <property type="entry name" value="4PPT_N"/>
    <property type="match status" value="1"/>
</dbReference>
<dbReference type="GO" id="GO:0016740">
    <property type="term" value="F:transferase activity"/>
    <property type="evidence" value="ECO:0007669"/>
    <property type="project" value="UniProtKB-KW"/>
</dbReference>
<dbReference type="Gene3D" id="3.90.470.20">
    <property type="entry name" value="4'-phosphopantetheinyl transferase domain"/>
    <property type="match status" value="1"/>
</dbReference>
<name>A0ABN1VR89_9ACTN</name>
<evidence type="ECO:0000259" key="2">
    <source>
        <dbReference type="Pfam" id="PF01648"/>
    </source>
</evidence>
<dbReference type="PANTHER" id="PTHR38096:SF1">
    <property type="entry name" value="ENTEROBACTIN SYNTHASE COMPONENT D"/>
    <property type="match status" value="1"/>
</dbReference>
<feature type="domain" description="4'-phosphopantetheinyl transferase N-terminal" evidence="3">
    <location>
        <begin position="34"/>
        <end position="100"/>
    </location>
</feature>
<dbReference type="PANTHER" id="PTHR38096">
    <property type="entry name" value="ENTEROBACTIN SYNTHASE COMPONENT D"/>
    <property type="match status" value="1"/>
</dbReference>
<dbReference type="InterPro" id="IPR041354">
    <property type="entry name" value="4PPT_N"/>
</dbReference>
<proteinExistence type="predicted"/>
<dbReference type="EMBL" id="BAAALF010000004">
    <property type="protein sequence ID" value="GAA1218039.1"/>
    <property type="molecule type" value="Genomic_DNA"/>
</dbReference>
<feature type="domain" description="4'-phosphopantetheinyl transferase" evidence="2">
    <location>
        <begin position="108"/>
        <end position="184"/>
    </location>
</feature>
<organism evidence="4 5">
    <name type="scientific">Kitasatospora nipponensis</name>
    <dbReference type="NCBI Taxonomy" id="258049"/>
    <lineage>
        <taxon>Bacteria</taxon>
        <taxon>Bacillati</taxon>
        <taxon>Actinomycetota</taxon>
        <taxon>Actinomycetes</taxon>
        <taxon>Kitasatosporales</taxon>
        <taxon>Streptomycetaceae</taxon>
        <taxon>Kitasatospora</taxon>
    </lineage>
</organism>
<protein>
    <submittedName>
        <fullName evidence="4">4'-phosphopantetheinyl transferase superfamily protein</fullName>
    </submittedName>
</protein>
<dbReference type="InterPro" id="IPR003542">
    <property type="entry name" value="Enbac_synth_compD-like"/>
</dbReference>
<evidence type="ECO:0000313" key="4">
    <source>
        <dbReference type="EMBL" id="GAA1218039.1"/>
    </source>
</evidence>
<evidence type="ECO:0000313" key="5">
    <source>
        <dbReference type="Proteomes" id="UP001500037"/>
    </source>
</evidence>
<dbReference type="InterPro" id="IPR008278">
    <property type="entry name" value="4-PPantetheinyl_Trfase_dom"/>
</dbReference>
<sequence length="226" mass="23778">MIEWILPAGVAVAQAFQDEEPAAGGTGSALFPAEARLVARAVPGRQREFATGRACARRALAELGHPPRALLPDRRGAPQWPAGVVGSITHCAGYRAAAVARSDRLAALGIDAEPNGVLKEGILEAVSLPGERAMVAALAARSAVVRWDRLLFSAKESVFKAWYTLTGRELDFPEAQVAIEPSARTFTARLLVPGPVVDGRRLDGFEGRWLAAEGLLVTAVAVPSGA</sequence>
<keyword evidence="1 4" id="KW-0808">Transferase</keyword>
<accession>A0ABN1VR89</accession>
<dbReference type="Proteomes" id="UP001500037">
    <property type="component" value="Unassembled WGS sequence"/>
</dbReference>
<reference evidence="4 5" key="1">
    <citation type="journal article" date="2019" name="Int. J. Syst. Evol. Microbiol.">
        <title>The Global Catalogue of Microorganisms (GCM) 10K type strain sequencing project: providing services to taxonomists for standard genome sequencing and annotation.</title>
        <authorList>
            <consortium name="The Broad Institute Genomics Platform"/>
            <consortium name="The Broad Institute Genome Sequencing Center for Infectious Disease"/>
            <person name="Wu L."/>
            <person name="Ma J."/>
        </authorList>
    </citation>
    <scope>NUCLEOTIDE SEQUENCE [LARGE SCALE GENOMIC DNA]</scope>
    <source>
        <strain evidence="4 5">JCM 13004</strain>
    </source>
</reference>
<keyword evidence="5" id="KW-1185">Reference proteome</keyword>
<dbReference type="RefSeq" id="WP_344438463.1">
    <property type="nucleotide sequence ID" value="NZ_BAAALF010000004.1"/>
</dbReference>
<gene>
    <name evidence="4" type="ORF">GCM10009665_04910</name>
</gene>
<dbReference type="SUPFAM" id="SSF56214">
    <property type="entry name" value="4'-phosphopantetheinyl transferase"/>
    <property type="match status" value="1"/>
</dbReference>